<proteinExistence type="predicted"/>
<dbReference type="EMBL" id="JBGEDP010000003">
    <property type="protein sequence ID" value="MEY8019181.1"/>
    <property type="molecule type" value="Genomic_DNA"/>
</dbReference>
<evidence type="ECO:0000313" key="2">
    <source>
        <dbReference type="Proteomes" id="UP001564760"/>
    </source>
</evidence>
<evidence type="ECO:0000313" key="1">
    <source>
        <dbReference type="EMBL" id="MEY8019181.1"/>
    </source>
</evidence>
<name>A0ABV4CCM4_9MYCO</name>
<gene>
    <name evidence="1" type="ORF">AB8998_31540</name>
</gene>
<keyword evidence="2" id="KW-1185">Reference proteome</keyword>
<dbReference type="Proteomes" id="UP001564760">
    <property type="component" value="Unassembled WGS sequence"/>
</dbReference>
<accession>A0ABV4CCM4</accession>
<reference evidence="1 2" key="1">
    <citation type="submission" date="2024-08" db="EMBL/GenBank/DDBJ databases">
        <title>Mycobacterium servetensis sp. nov., a novel rapid-growing mycobacterial species recovered from a human patient in Zaragoza, Spain.</title>
        <authorList>
            <person name="Tristancho-Baro A.I."/>
            <person name="Buenestado-Serrano S."/>
            <person name="Garcia De Viedma D."/>
            <person name="Milagro-Beamonte A."/>
            <person name="Burillo N."/>
            <person name="Sanz S."/>
            <person name="Lopez-Calleja A.I."/>
            <person name="Penas-Utrilla D."/>
            <person name="Guardingo M."/>
            <person name="Garcia M.J."/>
            <person name="Vinuelas-Bayon J."/>
        </authorList>
    </citation>
    <scope>NUCLEOTIDE SEQUENCE [LARGE SCALE GENOMIC DNA]</scope>
    <source>
        <strain evidence="2">HUMS_12744610</strain>
    </source>
</reference>
<sequence>MGQYYAPVIIGGDGSSGPRARWWFSAHMYGNGLKLMEHSYVGNDFVRAVETFLRLDGGMRLVWAGDYADPEPDGRNLWRHTMTETGDDHDYSRCVAISSALEPLYPGYESTLERLAAMSHRVEVELASDAECRYVVNLDTEQYVDTESAPQAEPCWEARIHPLPLLTCEGNGRGGGDYHGTPAVIGAWARARVTVSARAPQGFAELDFAAALAGAEVRQ</sequence>
<comment type="caution">
    <text evidence="1">The sequence shown here is derived from an EMBL/GenBank/DDBJ whole genome shotgun (WGS) entry which is preliminary data.</text>
</comment>
<organism evidence="1 2">
    <name type="scientific">Mycobacterium servetii</name>
    <dbReference type="NCBI Taxonomy" id="3237418"/>
    <lineage>
        <taxon>Bacteria</taxon>
        <taxon>Bacillati</taxon>
        <taxon>Actinomycetota</taxon>
        <taxon>Actinomycetes</taxon>
        <taxon>Mycobacteriales</taxon>
        <taxon>Mycobacteriaceae</taxon>
        <taxon>Mycobacterium</taxon>
    </lineage>
</organism>
<protein>
    <submittedName>
        <fullName evidence="1">Uncharacterized protein</fullName>
    </submittedName>
</protein>
<dbReference type="RefSeq" id="WP_369742206.1">
    <property type="nucleotide sequence ID" value="NZ_JBGEDP010000003.1"/>
</dbReference>